<dbReference type="KEGG" id="dpo:6900736"/>
<dbReference type="Proteomes" id="UP000001819">
    <property type="component" value="Chromosome X"/>
</dbReference>
<dbReference type="InterPro" id="IPR022353">
    <property type="entry name" value="Insulin_CS"/>
</dbReference>
<evidence type="ECO:0000256" key="1">
    <source>
        <dbReference type="ARBA" id="ARBA00009034"/>
    </source>
</evidence>
<dbReference type="InterPro" id="IPR016179">
    <property type="entry name" value="Insulin-like"/>
</dbReference>
<dbReference type="SUPFAM" id="SSF56994">
    <property type="entry name" value="Insulin-like"/>
    <property type="match status" value="1"/>
</dbReference>
<dbReference type="RefSeq" id="XP_002135096.3">
    <property type="nucleotide sequence ID" value="XM_002135060.3"/>
</dbReference>
<evidence type="ECO:0000256" key="2">
    <source>
        <dbReference type="ARBA" id="ARBA00011207"/>
    </source>
</evidence>
<evidence type="ECO:0000256" key="3">
    <source>
        <dbReference type="ARBA" id="ARBA00022685"/>
    </source>
</evidence>
<accession>A0A6I8V0L2</accession>
<evidence type="ECO:0000313" key="10">
    <source>
        <dbReference type="RefSeq" id="XP_002135096.3"/>
    </source>
</evidence>
<dbReference type="PANTHER" id="PTHR13647">
    <property type="entry name" value="INSULIN-LIKE PEPTIDE 2-RELATED"/>
    <property type="match status" value="1"/>
</dbReference>
<comment type="subcellular location">
    <subcellularLocation>
        <location evidence="6">Secreted</location>
    </subcellularLocation>
</comment>
<reference evidence="10" key="1">
    <citation type="submission" date="2025-08" db="UniProtKB">
        <authorList>
            <consortium name="RefSeq"/>
        </authorList>
    </citation>
    <scope>IDENTIFICATION</scope>
    <source>
        <strain evidence="10">MV-25-SWS-2005</strain>
        <tissue evidence="10">Whole body</tissue>
    </source>
</reference>
<dbReference type="GO" id="GO:0005179">
    <property type="term" value="F:hormone activity"/>
    <property type="evidence" value="ECO:0007669"/>
    <property type="project" value="InterPro"/>
</dbReference>
<dbReference type="InterPro" id="IPR036438">
    <property type="entry name" value="Insulin-like_sf"/>
</dbReference>
<dbReference type="AlphaFoldDB" id="A0A6I8V0L2"/>
<keyword evidence="6" id="KW-0964">Secreted</keyword>
<feature type="signal peptide" evidence="7">
    <location>
        <begin position="1"/>
        <end position="28"/>
    </location>
</feature>
<dbReference type="SMART" id="SM00078">
    <property type="entry name" value="IlGF"/>
    <property type="match status" value="1"/>
</dbReference>
<evidence type="ECO:0000256" key="6">
    <source>
        <dbReference type="RuleBase" id="RU000406"/>
    </source>
</evidence>
<protein>
    <submittedName>
        <fullName evidence="10">Probable insulin-like peptide 5</fullName>
    </submittedName>
</protein>
<dbReference type="FunCoup" id="A0A6I8V0L2">
    <property type="interactions" value="212"/>
</dbReference>
<dbReference type="InParanoid" id="A0A6I8V0L2"/>
<name>A0A6I8V0L2_DROPS</name>
<evidence type="ECO:0000256" key="4">
    <source>
        <dbReference type="ARBA" id="ARBA00022729"/>
    </source>
</evidence>
<feature type="chain" id="PRO_5026016061" evidence="7">
    <location>
        <begin position="29"/>
        <end position="137"/>
    </location>
</feature>
<dbReference type="Pfam" id="PF00049">
    <property type="entry name" value="Insulin"/>
    <property type="match status" value="1"/>
</dbReference>
<evidence type="ECO:0000256" key="7">
    <source>
        <dbReference type="SAM" id="SignalP"/>
    </source>
</evidence>
<keyword evidence="9" id="KW-1185">Reference proteome</keyword>
<sequence>MMAATSTKMQMLVSVLLLLVSLCSWSHGVPSKRSSRLCGDKLSEAMDMMCPNGFNARIPHKRGLLDLFDYVDHMSEPALDDADTADDAAAVGAVLPEGVRLPWRHNSLMSTRRQMRGIVNECCAKSCTIYEIKAYCK</sequence>
<comment type="similarity">
    <text evidence="1 6">Belongs to the insulin family.</text>
</comment>
<feature type="domain" description="Insulin-like" evidence="8">
    <location>
        <begin position="35"/>
        <end position="136"/>
    </location>
</feature>
<dbReference type="PRINTS" id="PR00276">
    <property type="entry name" value="INSULINFAMLY"/>
</dbReference>
<dbReference type="ExpressionAtlas" id="A0A6I8V0L2">
    <property type="expression patterns" value="baseline"/>
</dbReference>
<dbReference type="InterPro" id="IPR022352">
    <property type="entry name" value="Ins/IGF/rlx"/>
</dbReference>
<keyword evidence="5" id="KW-1015">Disulfide bond</keyword>
<proteinExistence type="inferred from homology"/>
<keyword evidence="3" id="KW-0165">Cleavage on pair of basic residues</keyword>
<evidence type="ECO:0000256" key="5">
    <source>
        <dbReference type="ARBA" id="ARBA00023157"/>
    </source>
</evidence>
<keyword evidence="4 7" id="KW-0732">Signal</keyword>
<comment type="subunit">
    <text evidence="2">Heterodimer of a B chain and an A chain linked by two disulfide bonds.</text>
</comment>
<gene>
    <name evidence="10" type="primary">Ilp5</name>
</gene>
<dbReference type="GO" id="GO:0005576">
    <property type="term" value="C:extracellular region"/>
    <property type="evidence" value="ECO:0007669"/>
    <property type="project" value="UniProtKB-SubCell"/>
</dbReference>
<evidence type="ECO:0000313" key="9">
    <source>
        <dbReference type="Proteomes" id="UP000001819"/>
    </source>
</evidence>
<dbReference type="PROSITE" id="PS00262">
    <property type="entry name" value="INSULIN"/>
    <property type="match status" value="1"/>
</dbReference>
<evidence type="ECO:0000259" key="8">
    <source>
        <dbReference type="SMART" id="SM00078"/>
    </source>
</evidence>
<dbReference type="PANTHER" id="PTHR13647:SF4">
    <property type="entry name" value="INSULIN-LIKE PEPTIDE 1-RELATED"/>
    <property type="match status" value="1"/>
</dbReference>
<organism evidence="9 10">
    <name type="scientific">Drosophila pseudoobscura pseudoobscura</name>
    <name type="common">Fruit fly</name>
    <dbReference type="NCBI Taxonomy" id="46245"/>
    <lineage>
        <taxon>Eukaryota</taxon>
        <taxon>Metazoa</taxon>
        <taxon>Ecdysozoa</taxon>
        <taxon>Arthropoda</taxon>
        <taxon>Hexapoda</taxon>
        <taxon>Insecta</taxon>
        <taxon>Pterygota</taxon>
        <taxon>Neoptera</taxon>
        <taxon>Endopterygota</taxon>
        <taxon>Diptera</taxon>
        <taxon>Brachycera</taxon>
        <taxon>Muscomorpha</taxon>
        <taxon>Ephydroidea</taxon>
        <taxon>Drosophilidae</taxon>
        <taxon>Drosophila</taxon>
        <taxon>Sophophora</taxon>
    </lineage>
</organism>
<dbReference type="Gene3D" id="1.10.100.10">
    <property type="entry name" value="Insulin-like"/>
    <property type="match status" value="1"/>
</dbReference>